<protein>
    <submittedName>
        <fullName evidence="1">Uncharacterized protein</fullName>
    </submittedName>
</protein>
<name>A0A199V1F2_ANACO</name>
<proteinExistence type="predicted"/>
<feature type="non-terminal residue" evidence="1">
    <location>
        <position position="1"/>
    </location>
</feature>
<sequence length="130" mass="14487">IKHAREFELTFRRTYDALFKKRFGGATSPRPSLRPLKLDDFIQAKAKLLHGGNHFLLHEGDLLLQSAGGLIHRGVDQRWKSLSVACVLVCVEMRMPQAVAKHMVAVNTNLTVLSGLIIDLSGFSKWHNGA</sequence>
<evidence type="ECO:0000313" key="1">
    <source>
        <dbReference type="EMBL" id="OAY70884.1"/>
    </source>
</evidence>
<organism evidence="1 2">
    <name type="scientific">Ananas comosus</name>
    <name type="common">Pineapple</name>
    <name type="synonym">Ananas ananas</name>
    <dbReference type="NCBI Taxonomy" id="4615"/>
    <lineage>
        <taxon>Eukaryota</taxon>
        <taxon>Viridiplantae</taxon>
        <taxon>Streptophyta</taxon>
        <taxon>Embryophyta</taxon>
        <taxon>Tracheophyta</taxon>
        <taxon>Spermatophyta</taxon>
        <taxon>Magnoliopsida</taxon>
        <taxon>Liliopsida</taxon>
        <taxon>Poales</taxon>
        <taxon>Bromeliaceae</taxon>
        <taxon>Bromelioideae</taxon>
        <taxon>Ananas</taxon>
    </lineage>
</organism>
<dbReference type="AlphaFoldDB" id="A0A199V1F2"/>
<dbReference type="EMBL" id="LSRQ01003732">
    <property type="protein sequence ID" value="OAY70884.1"/>
    <property type="molecule type" value="Genomic_DNA"/>
</dbReference>
<comment type="caution">
    <text evidence="1">The sequence shown here is derived from an EMBL/GenBank/DDBJ whole genome shotgun (WGS) entry which is preliminary data.</text>
</comment>
<dbReference type="Proteomes" id="UP000092600">
    <property type="component" value="Unassembled WGS sequence"/>
</dbReference>
<gene>
    <name evidence="1" type="ORF">ACMD2_20469</name>
</gene>
<accession>A0A199V1F2</accession>
<reference evidence="1 2" key="1">
    <citation type="journal article" date="2016" name="DNA Res.">
        <title>The draft genome of MD-2 pineapple using hybrid error correction of long reads.</title>
        <authorList>
            <person name="Redwan R.M."/>
            <person name="Saidin A."/>
            <person name="Kumar S.V."/>
        </authorList>
    </citation>
    <scope>NUCLEOTIDE SEQUENCE [LARGE SCALE GENOMIC DNA]</scope>
    <source>
        <strain evidence="2">cv. MD2</strain>
        <tissue evidence="1">Leaf</tissue>
    </source>
</reference>
<evidence type="ECO:0000313" key="2">
    <source>
        <dbReference type="Proteomes" id="UP000092600"/>
    </source>
</evidence>